<accession>A0A2R5GIE5</accession>
<evidence type="ECO:0000313" key="4">
    <source>
        <dbReference type="EMBL" id="GBG27644.1"/>
    </source>
</evidence>
<dbReference type="Proteomes" id="UP000241890">
    <property type="component" value="Unassembled WGS sequence"/>
</dbReference>
<dbReference type="InterPro" id="IPR036388">
    <property type="entry name" value="WH-like_DNA-bd_sf"/>
</dbReference>
<evidence type="ECO:0000313" key="5">
    <source>
        <dbReference type="Proteomes" id="UP000241890"/>
    </source>
</evidence>
<dbReference type="GO" id="GO:0042803">
    <property type="term" value="F:protein homodimerization activity"/>
    <property type="evidence" value="ECO:0007669"/>
    <property type="project" value="TreeGrafter"/>
</dbReference>
<dbReference type="Gene3D" id="1.10.10.570">
    <property type="entry name" value="Winged helix' DNA-binding domain. Chain C. Domain 1"/>
    <property type="match status" value="1"/>
</dbReference>
<dbReference type="GO" id="GO:0000814">
    <property type="term" value="C:ESCRT II complex"/>
    <property type="evidence" value="ECO:0007669"/>
    <property type="project" value="InterPro"/>
</dbReference>
<dbReference type="AlphaFoldDB" id="A0A2R5GIE5"/>
<organism evidence="4 5">
    <name type="scientific">Hondaea fermentalgiana</name>
    <dbReference type="NCBI Taxonomy" id="2315210"/>
    <lineage>
        <taxon>Eukaryota</taxon>
        <taxon>Sar</taxon>
        <taxon>Stramenopiles</taxon>
        <taxon>Bigyra</taxon>
        <taxon>Labyrinthulomycetes</taxon>
        <taxon>Thraustochytrida</taxon>
        <taxon>Thraustochytriidae</taxon>
        <taxon>Hondaea</taxon>
    </lineage>
</organism>
<dbReference type="GO" id="GO:0043328">
    <property type="term" value="P:protein transport to vacuole involved in ubiquitin-dependent protein catabolic process via the multivesicular body sorting pathway"/>
    <property type="evidence" value="ECO:0007669"/>
    <property type="project" value="TreeGrafter"/>
</dbReference>
<dbReference type="EMBL" id="BEYU01000034">
    <property type="protein sequence ID" value="GBG27644.1"/>
    <property type="molecule type" value="Genomic_DNA"/>
</dbReference>
<keyword evidence="5" id="KW-1185">Reference proteome</keyword>
<keyword evidence="3" id="KW-0653">Protein transport</keyword>
<reference evidence="4 5" key="1">
    <citation type="submission" date="2017-12" db="EMBL/GenBank/DDBJ databases">
        <title>Sequencing, de novo assembly and annotation of complete genome of a new Thraustochytrid species, strain FCC1311.</title>
        <authorList>
            <person name="Sedici K."/>
            <person name="Godart F."/>
            <person name="Aiese Cigliano R."/>
            <person name="Sanseverino W."/>
            <person name="Barakat M."/>
            <person name="Ortet P."/>
            <person name="Marechal E."/>
            <person name="Cagnac O."/>
            <person name="Amato A."/>
        </authorList>
    </citation>
    <scope>NUCLEOTIDE SEQUENCE [LARGE SCALE GENOMIC DNA]</scope>
</reference>
<dbReference type="GO" id="GO:0005198">
    <property type="term" value="F:structural molecule activity"/>
    <property type="evidence" value="ECO:0007669"/>
    <property type="project" value="TreeGrafter"/>
</dbReference>
<sequence>MEKAPTEAEFHAKFKAFYTLQDNEATRLKQVRLWRRLVLEDFARQQQQQQRSQGADAAGPSVLSLDSFPLFTNAKLDRALDAAGRKAVADDLVASGHGQWHDAGKTLYVFVKTPSEWASIIYDFVQQNGLGGTIYTVYELHSGDLTRNTPIQGIEPALCIQALEILENQNKAEVYPSDESLDETGVKFI</sequence>
<gene>
    <name evidence="4" type="ORF">FCC1311_038672</name>
</gene>
<comment type="caution">
    <text evidence="4">The sequence shown here is derived from an EMBL/GenBank/DDBJ whole genome shotgun (WGS) entry which is preliminary data.</text>
</comment>
<dbReference type="InterPro" id="IPR014041">
    <property type="entry name" value="ESCRT-II_cplx_Vps25-sub_N"/>
</dbReference>
<dbReference type="Gene3D" id="1.10.10.10">
    <property type="entry name" value="Winged helix-like DNA-binding domain superfamily/Winged helix DNA-binding domain"/>
    <property type="match status" value="1"/>
</dbReference>
<name>A0A2R5GIE5_9STRA</name>
<evidence type="ECO:0000256" key="2">
    <source>
        <dbReference type="ARBA" id="ARBA00022448"/>
    </source>
</evidence>
<dbReference type="PANTHER" id="PTHR13149:SF0">
    <property type="entry name" value="VACUOLAR PROTEIN-SORTING-ASSOCIATED PROTEIN 25"/>
    <property type="match status" value="1"/>
</dbReference>
<protein>
    <submittedName>
        <fullName evidence="4">Vacuolar protein-sorting-associated protein 25</fullName>
    </submittedName>
</protein>
<comment type="similarity">
    <text evidence="1">Belongs to the VPS25 family.</text>
</comment>
<dbReference type="PANTHER" id="PTHR13149">
    <property type="entry name" value="VACUOLAR PROTEIN SORTING-ASSOCIATED PROTEIN VPS25"/>
    <property type="match status" value="1"/>
</dbReference>
<dbReference type="InterPro" id="IPR008570">
    <property type="entry name" value="ESCRT-II_cplx_Vps25-sub"/>
</dbReference>
<dbReference type="InParanoid" id="A0A2R5GIE5"/>
<dbReference type="SUPFAM" id="SSF46785">
    <property type="entry name" value="Winged helix' DNA-binding domain"/>
    <property type="match status" value="2"/>
</dbReference>
<evidence type="ECO:0000256" key="3">
    <source>
        <dbReference type="ARBA" id="ARBA00022927"/>
    </source>
</evidence>
<dbReference type="InterPro" id="IPR036390">
    <property type="entry name" value="WH_DNA-bd_sf"/>
</dbReference>
<dbReference type="Pfam" id="PF05871">
    <property type="entry name" value="ESCRT-II"/>
    <property type="match status" value="1"/>
</dbReference>
<keyword evidence="2" id="KW-0813">Transport</keyword>
<proteinExistence type="inferred from homology"/>
<evidence type="ECO:0000256" key="1">
    <source>
        <dbReference type="ARBA" id="ARBA00009674"/>
    </source>
</evidence>
<dbReference type="OrthoDB" id="245150at2759"/>